<evidence type="ECO:0000313" key="3">
    <source>
        <dbReference type="Proteomes" id="UP000823388"/>
    </source>
</evidence>
<accession>A0A8T0P501</accession>
<organism evidence="2 3">
    <name type="scientific">Panicum virgatum</name>
    <name type="common">Blackwell switchgrass</name>
    <dbReference type="NCBI Taxonomy" id="38727"/>
    <lineage>
        <taxon>Eukaryota</taxon>
        <taxon>Viridiplantae</taxon>
        <taxon>Streptophyta</taxon>
        <taxon>Embryophyta</taxon>
        <taxon>Tracheophyta</taxon>
        <taxon>Spermatophyta</taxon>
        <taxon>Magnoliopsida</taxon>
        <taxon>Liliopsida</taxon>
        <taxon>Poales</taxon>
        <taxon>Poaceae</taxon>
        <taxon>PACMAD clade</taxon>
        <taxon>Panicoideae</taxon>
        <taxon>Panicodae</taxon>
        <taxon>Paniceae</taxon>
        <taxon>Panicinae</taxon>
        <taxon>Panicum</taxon>
        <taxon>Panicum sect. Hiantes</taxon>
    </lineage>
</organism>
<sequence>MESVNDGVVSAGNGKGVRILPGRIVDSTWLFDSCATNHMTGDLNLLTGMVPVSNKVVGTGSGKGMQVHGTGSVLTEAVVLPDVWYVPGLAARLVSVTQLTNDNPNLFIRMLGTACLVTKISDGSVIGSAHLRSDNKYEVDFLRIQQN</sequence>
<reference evidence="2" key="1">
    <citation type="submission" date="2020-05" db="EMBL/GenBank/DDBJ databases">
        <title>WGS assembly of Panicum virgatum.</title>
        <authorList>
            <person name="Lovell J.T."/>
            <person name="Jenkins J."/>
            <person name="Shu S."/>
            <person name="Juenger T.E."/>
            <person name="Schmutz J."/>
        </authorList>
    </citation>
    <scope>NUCLEOTIDE SEQUENCE</scope>
    <source>
        <strain evidence="2">AP13</strain>
    </source>
</reference>
<dbReference type="Proteomes" id="UP000823388">
    <property type="component" value="Chromosome 8N"/>
</dbReference>
<comment type="caution">
    <text evidence="2">The sequence shown here is derived from an EMBL/GenBank/DDBJ whole genome shotgun (WGS) entry which is preliminary data.</text>
</comment>
<evidence type="ECO:0000313" key="2">
    <source>
        <dbReference type="EMBL" id="KAG2557187.1"/>
    </source>
</evidence>
<feature type="domain" description="Retrovirus-related Pol polyprotein from transposon TNT 1-94-like beta-barrel" evidence="1">
    <location>
        <begin position="29"/>
        <end position="102"/>
    </location>
</feature>
<dbReference type="EMBL" id="CM029052">
    <property type="protein sequence ID" value="KAG2557187.1"/>
    <property type="molecule type" value="Genomic_DNA"/>
</dbReference>
<keyword evidence="3" id="KW-1185">Reference proteome</keyword>
<dbReference type="AlphaFoldDB" id="A0A8T0P501"/>
<evidence type="ECO:0000259" key="1">
    <source>
        <dbReference type="Pfam" id="PF22936"/>
    </source>
</evidence>
<gene>
    <name evidence="2" type="ORF">PVAP13_8NG182002</name>
</gene>
<protein>
    <recommendedName>
        <fullName evidence="1">Retrovirus-related Pol polyprotein from transposon TNT 1-94-like beta-barrel domain-containing protein</fullName>
    </recommendedName>
</protein>
<proteinExistence type="predicted"/>
<dbReference type="Pfam" id="PF22936">
    <property type="entry name" value="Pol_BBD"/>
    <property type="match status" value="1"/>
</dbReference>
<dbReference type="InterPro" id="IPR054722">
    <property type="entry name" value="PolX-like_BBD"/>
</dbReference>
<name>A0A8T0P501_PANVG</name>